<keyword evidence="4" id="KW-1185">Reference proteome</keyword>
<dbReference type="GO" id="GO:0016491">
    <property type="term" value="F:oxidoreductase activity"/>
    <property type="evidence" value="ECO:0007669"/>
    <property type="project" value="UniProtKB-KW"/>
</dbReference>
<reference evidence="3 4" key="1">
    <citation type="submission" date="2018-03" db="EMBL/GenBank/DDBJ databases">
        <title>Genomic Encyclopedia of Type Strains, Phase III (KMG-III): the genomes of soil and plant-associated and newly described type strains.</title>
        <authorList>
            <person name="Whitman W."/>
        </authorList>
    </citation>
    <scope>NUCLEOTIDE SEQUENCE [LARGE SCALE GENOMIC DNA]</scope>
    <source>
        <strain evidence="3 4">CGMCC 4.7104</strain>
    </source>
</reference>
<dbReference type="OrthoDB" id="8670884at2"/>
<dbReference type="AlphaFoldDB" id="A0A2T0LS15"/>
<evidence type="ECO:0000259" key="2">
    <source>
        <dbReference type="Pfam" id="PF01494"/>
    </source>
</evidence>
<protein>
    <submittedName>
        <fullName evidence="3">2-polyprenyl-6-methoxyphenol hydroxylase-like FAD-dependent oxidoreductase</fullName>
    </submittedName>
</protein>
<dbReference type="Gene3D" id="3.50.50.60">
    <property type="entry name" value="FAD/NAD(P)-binding domain"/>
    <property type="match status" value="1"/>
</dbReference>
<dbReference type="PANTHER" id="PTHR43476">
    <property type="entry name" value="3-(3-HYDROXY-PHENYL)PROPIONATE/3-HYDROXYCINNAMIC ACID HYDROXYLASE"/>
    <property type="match status" value="1"/>
</dbReference>
<dbReference type="Gene3D" id="3.30.70.2450">
    <property type="match status" value="1"/>
</dbReference>
<dbReference type="PANTHER" id="PTHR43476:SF5">
    <property type="entry name" value="FAD-DEPENDENT MONOOXYGENASE"/>
    <property type="match status" value="1"/>
</dbReference>
<accession>A0A2T0LS15</accession>
<dbReference type="InterPro" id="IPR002938">
    <property type="entry name" value="FAD-bd"/>
</dbReference>
<sequence length="401" mass="43277">MSRHDPRVVVVGAGPVGLTAALVLARAGVTVTVMERQPSLISRSRAATFHPATLDLLARLEVAGDLIAVGTVVDRLQWRSRRGVLAEMDMGLLNGLTRHPFRLHAEQTTLLELLADRLRRHRHARLRLAAPVDVISDHGRELRVRAGGRWEAADYVIAADGAHSTVRTALAVPFTTIPYPTQALRIFTDTPLQELLPGLAPLTYVRDRDVSCSLLRLPDHWRLVFRVPADADSSPSAVSALARQAVGGGELRIVDAHTFRLARGVVPAFRQGRVLFVGDAAHVTTTAGGLNMNAGIQEAAELGDVVAAVLGDGSPEAALDAWAARRRRIILEAVIPRAEARVTGVQDGDRRRLRHAITRLCSIAADPAAARAYLAEASLLDTPYQPNEGRSDAHLAAEAHR</sequence>
<dbReference type="GO" id="GO:0071949">
    <property type="term" value="F:FAD binding"/>
    <property type="evidence" value="ECO:0007669"/>
    <property type="project" value="InterPro"/>
</dbReference>
<dbReference type="EMBL" id="PVNG01000045">
    <property type="protein sequence ID" value="PRX46323.1"/>
    <property type="molecule type" value="Genomic_DNA"/>
</dbReference>
<dbReference type="PRINTS" id="PR00420">
    <property type="entry name" value="RNGMNOXGNASE"/>
</dbReference>
<dbReference type="SUPFAM" id="SSF51905">
    <property type="entry name" value="FAD/NAD(P)-binding domain"/>
    <property type="match status" value="1"/>
</dbReference>
<comment type="caution">
    <text evidence="3">The sequence shown here is derived from an EMBL/GenBank/DDBJ whole genome shotgun (WGS) entry which is preliminary data.</text>
</comment>
<dbReference type="InterPro" id="IPR050631">
    <property type="entry name" value="PheA/TfdB_FAD_monoxygenase"/>
</dbReference>
<organism evidence="3 4">
    <name type="scientific">Nonomuraea fuscirosea</name>
    <dbReference type="NCBI Taxonomy" id="1291556"/>
    <lineage>
        <taxon>Bacteria</taxon>
        <taxon>Bacillati</taxon>
        <taxon>Actinomycetota</taxon>
        <taxon>Actinomycetes</taxon>
        <taxon>Streptosporangiales</taxon>
        <taxon>Streptosporangiaceae</taxon>
        <taxon>Nonomuraea</taxon>
    </lineage>
</organism>
<evidence type="ECO:0000256" key="1">
    <source>
        <dbReference type="ARBA" id="ARBA00023002"/>
    </source>
</evidence>
<name>A0A2T0LS15_9ACTN</name>
<evidence type="ECO:0000313" key="4">
    <source>
        <dbReference type="Proteomes" id="UP000238312"/>
    </source>
</evidence>
<dbReference type="Pfam" id="PF01494">
    <property type="entry name" value="FAD_binding_3"/>
    <property type="match status" value="1"/>
</dbReference>
<feature type="domain" description="FAD-binding" evidence="2">
    <location>
        <begin position="7"/>
        <end position="331"/>
    </location>
</feature>
<dbReference type="RefSeq" id="WP_106253085.1">
    <property type="nucleotide sequence ID" value="NZ_PVNG01000045.1"/>
</dbReference>
<proteinExistence type="predicted"/>
<keyword evidence="1" id="KW-0560">Oxidoreductase</keyword>
<evidence type="ECO:0000313" key="3">
    <source>
        <dbReference type="EMBL" id="PRX46323.1"/>
    </source>
</evidence>
<gene>
    <name evidence="3" type="ORF">B0I32_14512</name>
</gene>
<dbReference type="InterPro" id="IPR036188">
    <property type="entry name" value="FAD/NAD-bd_sf"/>
</dbReference>
<dbReference type="Proteomes" id="UP000238312">
    <property type="component" value="Unassembled WGS sequence"/>
</dbReference>